<accession>A0AAN6FX55</accession>
<dbReference type="GO" id="GO:0001002">
    <property type="term" value="F:RNA polymerase III type 1 promoter sequence-specific DNA binding"/>
    <property type="evidence" value="ECO:0007669"/>
    <property type="project" value="TreeGrafter"/>
</dbReference>
<dbReference type="EMBL" id="JASUXU010000009">
    <property type="protein sequence ID" value="KAK0324482.1"/>
    <property type="molecule type" value="Genomic_DNA"/>
</dbReference>
<proteinExistence type="predicted"/>
<evidence type="ECO:0000256" key="2">
    <source>
        <dbReference type="ARBA" id="ARBA00023125"/>
    </source>
</evidence>
<evidence type="ECO:0000256" key="4">
    <source>
        <dbReference type="ARBA" id="ARBA00023242"/>
    </source>
</evidence>
<evidence type="ECO:0000313" key="8">
    <source>
        <dbReference type="EMBL" id="KAK0324482.1"/>
    </source>
</evidence>
<keyword evidence="2" id="KW-0238">DNA-binding</keyword>
<evidence type="ECO:0000259" key="6">
    <source>
        <dbReference type="Pfam" id="PF09734"/>
    </source>
</evidence>
<dbReference type="InterPro" id="IPR019136">
    <property type="entry name" value="TF_IIIC_su-5_HTH"/>
</dbReference>
<name>A0AAN6FX55_9PEZI</name>
<dbReference type="InterPro" id="IPR042536">
    <property type="entry name" value="TFIIIC_tauA_Sfc1"/>
</dbReference>
<dbReference type="PANTHER" id="PTHR13230:SF5">
    <property type="entry name" value="GENERAL TRANSCRIPTION FACTOR 3C POLYPEPTIDE 5"/>
    <property type="match status" value="1"/>
</dbReference>
<dbReference type="Proteomes" id="UP001168146">
    <property type="component" value="Unassembled WGS sequence"/>
</dbReference>
<feature type="domain" description="Transcription factor IIIC subunit Tfc1/Sfc1 triple barrel" evidence="7">
    <location>
        <begin position="29"/>
        <end position="177"/>
    </location>
</feature>
<feature type="compositionally biased region" description="Polar residues" evidence="5">
    <location>
        <begin position="682"/>
        <end position="692"/>
    </location>
</feature>
<comment type="subcellular location">
    <subcellularLocation>
        <location evidence="1">Nucleus</location>
    </subcellularLocation>
</comment>
<dbReference type="Gene3D" id="3.30.200.160">
    <property type="entry name" value="TFIIIC, subcomplex tauA, subunit Sfc1, barrel domain"/>
    <property type="match status" value="1"/>
</dbReference>
<reference evidence="8" key="1">
    <citation type="submission" date="2021-12" db="EMBL/GenBank/DDBJ databases">
        <title>Black yeast isolated from Biological Soil Crust.</title>
        <authorList>
            <person name="Kurbessoian T."/>
        </authorList>
    </citation>
    <scope>NUCLEOTIDE SEQUENCE</scope>
    <source>
        <strain evidence="8">CCFEE 5208</strain>
    </source>
</reference>
<protein>
    <submittedName>
        <fullName evidence="8">Tau 95 subunit of transcription factor TFIIIC</fullName>
    </submittedName>
</protein>
<feature type="region of interest" description="Disordered" evidence="5">
    <location>
        <begin position="594"/>
        <end position="692"/>
    </location>
</feature>
<keyword evidence="3" id="KW-0804">Transcription</keyword>
<organism evidence="8 9">
    <name type="scientific">Friedmanniomyces endolithicus</name>
    <dbReference type="NCBI Taxonomy" id="329885"/>
    <lineage>
        <taxon>Eukaryota</taxon>
        <taxon>Fungi</taxon>
        <taxon>Dikarya</taxon>
        <taxon>Ascomycota</taxon>
        <taxon>Pezizomycotina</taxon>
        <taxon>Dothideomycetes</taxon>
        <taxon>Dothideomycetidae</taxon>
        <taxon>Mycosphaerellales</taxon>
        <taxon>Teratosphaeriaceae</taxon>
        <taxon>Friedmanniomyces</taxon>
    </lineage>
</organism>
<evidence type="ECO:0000256" key="1">
    <source>
        <dbReference type="ARBA" id="ARBA00004123"/>
    </source>
</evidence>
<keyword evidence="4" id="KW-0539">Nucleus</keyword>
<dbReference type="AlphaFoldDB" id="A0AAN6FX55"/>
<dbReference type="GO" id="GO:0006384">
    <property type="term" value="P:transcription initiation at RNA polymerase III promoter"/>
    <property type="evidence" value="ECO:0007669"/>
    <property type="project" value="InterPro"/>
</dbReference>
<evidence type="ECO:0000256" key="3">
    <source>
        <dbReference type="ARBA" id="ARBA00023163"/>
    </source>
</evidence>
<gene>
    <name evidence="8" type="primary">TFC1_2</name>
    <name evidence="8" type="ORF">LTR82_004186</name>
</gene>
<feature type="region of interest" description="Disordered" evidence="5">
    <location>
        <begin position="514"/>
        <end position="547"/>
    </location>
</feature>
<dbReference type="Pfam" id="PF17682">
    <property type="entry name" value="Tau95_N"/>
    <property type="match status" value="1"/>
</dbReference>
<dbReference type="Pfam" id="PF09734">
    <property type="entry name" value="Tau95"/>
    <property type="match status" value="1"/>
</dbReference>
<feature type="domain" description="Transcription factor IIIC subunit 5 HTH" evidence="6">
    <location>
        <begin position="218"/>
        <end position="366"/>
    </location>
</feature>
<evidence type="ECO:0000259" key="7">
    <source>
        <dbReference type="Pfam" id="PF17682"/>
    </source>
</evidence>
<dbReference type="GO" id="GO:0005634">
    <property type="term" value="C:nucleus"/>
    <property type="evidence" value="ECO:0007669"/>
    <property type="project" value="UniProtKB-SubCell"/>
</dbReference>
<comment type="caution">
    <text evidence="8">The sequence shown here is derived from an EMBL/GenBank/DDBJ whole genome shotgun (WGS) entry which is preliminary data.</text>
</comment>
<dbReference type="InterPro" id="IPR041499">
    <property type="entry name" value="Tfc1/Sfc1_N"/>
</dbReference>
<dbReference type="GO" id="GO:0001003">
    <property type="term" value="F:RNA polymerase III type 2 promoter sequence-specific DNA binding"/>
    <property type="evidence" value="ECO:0007669"/>
    <property type="project" value="TreeGrafter"/>
</dbReference>
<feature type="compositionally biased region" description="Basic and acidic residues" evidence="5">
    <location>
        <begin position="598"/>
        <end position="610"/>
    </location>
</feature>
<evidence type="ECO:0000313" key="9">
    <source>
        <dbReference type="Proteomes" id="UP001168146"/>
    </source>
</evidence>
<dbReference type="PANTHER" id="PTHR13230">
    <property type="entry name" value="GENERAL TRANSCRIPTION FACTOR IIIC, POLYPEPTIDE 5"/>
    <property type="match status" value="1"/>
</dbReference>
<sequence length="692" mass="75358">MVSMSYPRDAQDIGGHGAPIYNVPDQRVVSIEHPCIVKNLDRGLKSLGGEAQIQHVLDHTVGDSQVKVGGKTNIYPEPVLGVSLRPDDLLAKKMSSAGVETSNILVRITLPKWTGRKRKGDSEEPFTFVSPTEQQRTSIKAPALLRQLRDNEDVYQVQALGMIRETHRFRSQPDHQMHGGDLPLYREIRDHVLPSKYSSLEKFDIDLNPFTRGNAIYPLPPTMNAIDQPYQYKYRQAYGVVYKFDPEGNPICETSHMGYKRVAEPLAADIPTIPLGPPDALRRSGRQDDLVVRAVEDLKRLLETRPLASKRVFGNLFPDYSEDILKEANQWAGYYFSAGPWRDLLIGFGVDPRTDPKYRFYQTLTFTMDKDVTTSGYNRGIPNTSMSQGAGDMAHIFDGNSAPSKFKLWQVCDIAHPVLREMFLADEALEVCDVHQCGWYHPGTLAKARVIMKDIIRAQMLGLPTADSEYAVVAGLPVTGGGMEEKGWDIGLSEKVLEMARDVRGAVRGYGYGKGKGKVEEQAKGSRGGSEVRRAEVGGSDDATADAVDPALEMDANFAGSLDEVKSVEKEDGASDAAADEVSRDAANEAAAVAAAKTVRDEETTKRAGDEIIEDAPGGGADEASNVEKAEGLAPEVRIAGATLSAAGEPARDEGDQIETSGQVTSLTQDVETGEPGEPHASEQNQPSSAEG</sequence>
<dbReference type="GO" id="GO:0000127">
    <property type="term" value="C:transcription factor TFIIIC complex"/>
    <property type="evidence" value="ECO:0007669"/>
    <property type="project" value="InterPro"/>
</dbReference>
<evidence type="ECO:0000256" key="5">
    <source>
        <dbReference type="SAM" id="MobiDB-lite"/>
    </source>
</evidence>
<feature type="compositionally biased region" description="Polar residues" evidence="5">
    <location>
        <begin position="658"/>
        <end position="671"/>
    </location>
</feature>
<feature type="compositionally biased region" description="Basic and acidic residues" evidence="5">
    <location>
        <begin position="517"/>
        <end position="536"/>
    </location>
</feature>
<dbReference type="InterPro" id="IPR040454">
    <property type="entry name" value="TF_IIIC_Tfc1/Sfc1"/>
</dbReference>